<feature type="non-terminal residue" evidence="18">
    <location>
        <position position="1"/>
    </location>
</feature>
<evidence type="ECO:0000256" key="8">
    <source>
        <dbReference type="ARBA" id="ARBA00022723"/>
    </source>
</evidence>
<evidence type="ECO:0000313" key="18">
    <source>
        <dbReference type="EMBL" id="KAK6216523.1"/>
    </source>
</evidence>
<sequence>NAPRVFLIDKPPVVASNISRFLRAHCLWKPNVVKAPPSYCKMPREIITVQAGQCGNSIGSQFWQQLCQEHGINQDGNLEDFATEGGDRKDVFYYQSDDTRYIPRAILVDLEPRVIQGIQSGPYKNIYNPENFYVGKNGVGAANNWGDGYQTGEVVYEDIMEMIDREADGSDSLEGFMMLHSIAGGTGSGLGSFLLERLNDRFPKKIIQTYSVFPDTTNAGDVVVHPYNSVLAMRRLTQNADSVVVLDNGALSRIAADRLHVQEPSFAQTNQLVSTVMSASTTTLRYPGYMHNDLVSILASLIPTPRCHFLMTAYTPFTGDQVEQAKTVRKTTVLDVMRRLLQPKNRMVSTQPGKKSCYISILNVIQGEVDPTDVHKSLLRIRERRLATFIPWGPASIQVALTKRSPYIPMAHRVSGLMLANHTSIATLFKRILRQYDGMRKRNAFMEGYKKTAPFAENLDEFDEAREVVSDLIQEYEAAEDSDYLNPDTGDKATRLLDLAYKTGLGELSNTLFSRYHITSHQHNPIKTFRSIQTAEFYSFDTVPSNESTTATNTTKMTQSKADKINEVQSNLPLPEQPPVASDWQSADATKVNVGSGGNAEAPIGRDTAATSGLREPASKANEDLSSVGRQGVEGLSGPPKDAAAK</sequence>
<dbReference type="GO" id="GO:0000930">
    <property type="term" value="C:gamma-tubulin complex"/>
    <property type="evidence" value="ECO:0007669"/>
    <property type="project" value="InterPro"/>
</dbReference>
<dbReference type="SUPFAM" id="SSF55307">
    <property type="entry name" value="Tubulin C-terminal domain-like"/>
    <property type="match status" value="1"/>
</dbReference>
<comment type="cofactor">
    <cofactor evidence="1">
        <name>Mg(2+)</name>
        <dbReference type="ChEBI" id="CHEBI:18420"/>
    </cofactor>
</comment>
<dbReference type="PROSITE" id="PS00227">
    <property type="entry name" value="TUBULIN"/>
    <property type="match status" value="1"/>
</dbReference>
<dbReference type="Gene3D" id="1.10.287.600">
    <property type="entry name" value="Helix hairpin bin"/>
    <property type="match status" value="1"/>
</dbReference>
<keyword evidence="19" id="KW-1185">Reference proteome</keyword>
<evidence type="ECO:0000256" key="6">
    <source>
        <dbReference type="ARBA" id="ARBA00022490"/>
    </source>
</evidence>
<reference evidence="18 19" key="1">
    <citation type="submission" date="2023-04" db="EMBL/GenBank/DDBJ databases">
        <title>Colletotrichum tabacum stain YC1 causing leaf anthracnose on Nicotiana tabacum(L.) cv.</title>
        <authorList>
            <person name="Ji Z."/>
            <person name="Wang M."/>
            <person name="Zhang J."/>
            <person name="Wang N."/>
            <person name="Zhou Z."/>
        </authorList>
    </citation>
    <scope>NUCLEOTIDE SEQUENCE [LARGE SCALE GENOMIC DNA]</scope>
    <source>
        <strain evidence="18 19">YC1</strain>
    </source>
</reference>
<dbReference type="AlphaFoldDB" id="A0AAV9T940"/>
<dbReference type="InterPro" id="IPR018316">
    <property type="entry name" value="Tubulin/FtsZ_2-layer-sand-dom"/>
</dbReference>
<accession>A0AAV9T940</accession>
<feature type="domain" description="Tubulin/FtsZ GTPase" evidence="16">
    <location>
        <begin position="89"/>
        <end position="288"/>
    </location>
</feature>
<dbReference type="SMART" id="SM00865">
    <property type="entry name" value="Tubulin_C"/>
    <property type="match status" value="1"/>
</dbReference>
<evidence type="ECO:0000259" key="17">
    <source>
        <dbReference type="SMART" id="SM00865"/>
    </source>
</evidence>
<comment type="similarity">
    <text evidence="3">Belongs to the tubulin family.</text>
</comment>
<evidence type="ECO:0000256" key="5">
    <source>
        <dbReference type="ARBA" id="ARBA00018848"/>
    </source>
</evidence>
<dbReference type="Pfam" id="PF03953">
    <property type="entry name" value="Tubulin_C"/>
    <property type="match status" value="1"/>
</dbReference>
<keyword evidence="7" id="KW-0493">Microtubule</keyword>
<organism evidence="18 19">
    <name type="scientific">Colletotrichum tabaci</name>
    <dbReference type="NCBI Taxonomy" id="1209068"/>
    <lineage>
        <taxon>Eukaryota</taxon>
        <taxon>Fungi</taxon>
        <taxon>Dikarya</taxon>
        <taxon>Ascomycota</taxon>
        <taxon>Pezizomycotina</taxon>
        <taxon>Sordariomycetes</taxon>
        <taxon>Hypocreomycetidae</taxon>
        <taxon>Glomerellales</taxon>
        <taxon>Glomerellaceae</taxon>
        <taxon>Colletotrichum</taxon>
        <taxon>Colletotrichum destructivum species complex</taxon>
    </lineage>
</organism>
<keyword evidence="12" id="KW-0206">Cytoskeleton</keyword>
<dbReference type="InterPro" id="IPR000217">
    <property type="entry name" value="Tubulin"/>
</dbReference>
<evidence type="ECO:0000313" key="19">
    <source>
        <dbReference type="Proteomes" id="UP001327957"/>
    </source>
</evidence>
<dbReference type="FunFam" id="1.10.287.600:FF:000004">
    <property type="entry name" value="Tubulin gamma chain"/>
    <property type="match status" value="1"/>
</dbReference>
<name>A0AAV9T940_9PEZI</name>
<evidence type="ECO:0000256" key="4">
    <source>
        <dbReference type="ARBA" id="ARBA00011747"/>
    </source>
</evidence>
<evidence type="ECO:0000256" key="14">
    <source>
        <dbReference type="ARBA" id="ARBA00034296"/>
    </source>
</evidence>
<evidence type="ECO:0000259" key="16">
    <source>
        <dbReference type="SMART" id="SM00864"/>
    </source>
</evidence>
<evidence type="ECO:0000256" key="12">
    <source>
        <dbReference type="ARBA" id="ARBA00023212"/>
    </source>
</evidence>
<dbReference type="GO" id="GO:0046872">
    <property type="term" value="F:metal ion binding"/>
    <property type="evidence" value="ECO:0007669"/>
    <property type="project" value="UniProtKB-KW"/>
</dbReference>
<dbReference type="SMART" id="SM00864">
    <property type="entry name" value="Tubulin"/>
    <property type="match status" value="1"/>
</dbReference>
<feature type="domain" description="Tubulin/FtsZ 2-layer sandwich" evidence="17">
    <location>
        <begin position="290"/>
        <end position="434"/>
    </location>
</feature>
<dbReference type="GO" id="GO:0005525">
    <property type="term" value="F:GTP binding"/>
    <property type="evidence" value="ECO:0007669"/>
    <property type="project" value="UniProtKB-KW"/>
</dbReference>
<dbReference type="Proteomes" id="UP001327957">
    <property type="component" value="Unassembled WGS sequence"/>
</dbReference>
<dbReference type="Gene3D" id="3.30.1330.20">
    <property type="entry name" value="Tubulin/FtsZ, C-terminal domain"/>
    <property type="match status" value="1"/>
</dbReference>
<dbReference type="SUPFAM" id="SSF52490">
    <property type="entry name" value="Tubulin nucleotide-binding domain-like"/>
    <property type="match status" value="1"/>
</dbReference>
<keyword evidence="6" id="KW-0963">Cytoplasm</keyword>
<dbReference type="Pfam" id="PF00091">
    <property type="entry name" value="Tubulin"/>
    <property type="match status" value="1"/>
</dbReference>
<comment type="subunit">
    <text evidence="4">Dimer of alpha and beta chains. A typical microtubule is a hollow water-filled tube with an outer diameter of 25 nm and an inner diameter of 15 nM. Alpha-beta heterodimers associate head-to-tail to form protofilaments running lengthwise along the microtubule wall with the beta-tubulin subunit facing the microtubule plus end conferring a structural polarity. Microtubules usually have 13 protofilaments but different protofilament numbers can be found in some organisms and specialized cells.</text>
</comment>
<evidence type="ECO:0000256" key="1">
    <source>
        <dbReference type="ARBA" id="ARBA00001946"/>
    </source>
</evidence>
<dbReference type="FunFam" id="3.40.50.1440:FF:000012">
    <property type="entry name" value="Tubulin gamma chain"/>
    <property type="match status" value="1"/>
</dbReference>
<dbReference type="FunFam" id="3.30.1330.20:FF:000003">
    <property type="entry name" value="Tubulin gamma chain"/>
    <property type="match status" value="1"/>
</dbReference>
<comment type="caution">
    <text evidence="18">The sequence shown here is derived from an EMBL/GenBank/DDBJ whole genome shotgun (WGS) entry which is preliminary data.</text>
</comment>
<keyword evidence="8" id="KW-0479">Metal-binding</keyword>
<dbReference type="InterPro" id="IPR023123">
    <property type="entry name" value="Tubulin_C"/>
</dbReference>
<keyword evidence="9" id="KW-0547">Nucleotide-binding</keyword>
<evidence type="ECO:0000256" key="15">
    <source>
        <dbReference type="SAM" id="MobiDB-lite"/>
    </source>
</evidence>
<dbReference type="InterPro" id="IPR017975">
    <property type="entry name" value="Tubulin_CS"/>
</dbReference>
<dbReference type="GO" id="GO:0007020">
    <property type="term" value="P:microtubule nucleation"/>
    <property type="evidence" value="ECO:0007669"/>
    <property type="project" value="InterPro"/>
</dbReference>
<dbReference type="InterPro" id="IPR037103">
    <property type="entry name" value="Tubulin/FtsZ-like_C"/>
</dbReference>
<dbReference type="InterPro" id="IPR008280">
    <property type="entry name" value="Tub_FtsZ_C"/>
</dbReference>
<evidence type="ECO:0000256" key="7">
    <source>
        <dbReference type="ARBA" id="ARBA00022701"/>
    </source>
</evidence>
<dbReference type="PRINTS" id="PR01164">
    <property type="entry name" value="GAMMATUBULIN"/>
</dbReference>
<comment type="function">
    <text evidence="14">Tubulin is the major constituent of microtubules, a cylinder consisting of laterally associated linear protofilaments composed of alpha- and beta-tubulin heterodimers. Microtubules grow by the addition of GTP-tubulin dimers to the microtubule end, where a stabilizing cap forms. Below the cap, tubulin dimers are in GDP-bound state, owing to GTPase activity of alpha-tubulin.</text>
</comment>
<proteinExistence type="inferred from homology"/>
<dbReference type="InterPro" id="IPR003008">
    <property type="entry name" value="Tubulin_FtsZ_GTPase"/>
</dbReference>
<dbReference type="EMBL" id="JASAOK010000039">
    <property type="protein sequence ID" value="KAK6216523.1"/>
    <property type="molecule type" value="Genomic_DNA"/>
</dbReference>
<keyword evidence="11" id="KW-0342">GTP-binding</keyword>
<keyword evidence="10" id="KW-0460">Magnesium</keyword>
<dbReference type="GO" id="GO:0005816">
    <property type="term" value="C:spindle pole body"/>
    <property type="evidence" value="ECO:0007669"/>
    <property type="project" value="UniProtKB-SubCell"/>
</dbReference>
<evidence type="ECO:0000256" key="3">
    <source>
        <dbReference type="ARBA" id="ARBA00009636"/>
    </source>
</evidence>
<gene>
    <name evidence="18" type="ORF">QIS74_06637</name>
</gene>
<dbReference type="CDD" id="cd02188">
    <property type="entry name" value="gamma_tubulin"/>
    <property type="match status" value="1"/>
</dbReference>
<dbReference type="Gene3D" id="3.40.50.1440">
    <property type="entry name" value="Tubulin/FtsZ, GTPase domain"/>
    <property type="match status" value="1"/>
</dbReference>
<evidence type="ECO:0000256" key="11">
    <source>
        <dbReference type="ARBA" id="ARBA00023134"/>
    </source>
</evidence>
<dbReference type="GO" id="GO:0031122">
    <property type="term" value="P:cytoplasmic microtubule organization"/>
    <property type="evidence" value="ECO:0007669"/>
    <property type="project" value="InterPro"/>
</dbReference>
<comment type="subcellular location">
    <subcellularLocation>
        <location evidence="2">Cytoplasm</location>
        <location evidence="2">Cytoskeleton</location>
        <location evidence="2">Microtubule organizing center</location>
        <location evidence="2">Spindle pole body</location>
    </subcellularLocation>
</comment>
<evidence type="ECO:0000256" key="13">
    <source>
        <dbReference type="ARBA" id="ARBA00033229"/>
    </source>
</evidence>
<feature type="region of interest" description="Disordered" evidence="15">
    <location>
        <begin position="590"/>
        <end position="646"/>
    </location>
</feature>
<dbReference type="PRINTS" id="PR01161">
    <property type="entry name" value="TUBULIN"/>
</dbReference>
<dbReference type="PANTHER" id="PTHR11588">
    <property type="entry name" value="TUBULIN"/>
    <property type="match status" value="1"/>
</dbReference>
<evidence type="ECO:0000256" key="9">
    <source>
        <dbReference type="ARBA" id="ARBA00022741"/>
    </source>
</evidence>
<evidence type="ECO:0000256" key="2">
    <source>
        <dbReference type="ARBA" id="ARBA00004317"/>
    </source>
</evidence>
<dbReference type="GO" id="GO:0005874">
    <property type="term" value="C:microtubule"/>
    <property type="evidence" value="ECO:0007669"/>
    <property type="project" value="UniProtKB-KW"/>
</dbReference>
<evidence type="ECO:0000256" key="10">
    <source>
        <dbReference type="ARBA" id="ARBA00022842"/>
    </source>
</evidence>
<dbReference type="InterPro" id="IPR002454">
    <property type="entry name" value="Gamma_tubulin"/>
</dbReference>
<protein>
    <recommendedName>
        <fullName evidence="5">Tubulin gamma chain</fullName>
    </recommendedName>
    <alternativeName>
        <fullName evidence="13">Gamma-tubulin</fullName>
    </alternativeName>
</protein>
<dbReference type="InterPro" id="IPR036525">
    <property type="entry name" value="Tubulin/FtsZ_GTPase_sf"/>
</dbReference>
<dbReference type="GO" id="GO:0000278">
    <property type="term" value="P:mitotic cell cycle"/>
    <property type="evidence" value="ECO:0007669"/>
    <property type="project" value="UniProtKB-ARBA"/>
</dbReference>